<evidence type="ECO:0000313" key="3">
    <source>
        <dbReference type="EMBL" id="ULN54454.1"/>
    </source>
</evidence>
<feature type="compositionally biased region" description="Basic and acidic residues" evidence="1">
    <location>
        <begin position="89"/>
        <end position="99"/>
    </location>
</feature>
<evidence type="ECO:0000313" key="4">
    <source>
        <dbReference type="Proteomes" id="UP001055200"/>
    </source>
</evidence>
<keyword evidence="4" id="KW-1185">Reference proteome</keyword>
<sequence>MTLATGGGYADSDDPTPVNTGPEFGKASPVGLLVVALLIVGTVLLIRSMNRHLKKLPGTFDPEHPEPDQAADEGTIEIPGDPNGADPADPARPRPHEPG</sequence>
<keyword evidence="2" id="KW-0812">Transmembrane</keyword>
<keyword evidence="2" id="KW-0472">Membrane</keyword>
<gene>
    <name evidence="3" type="ORF">MIU77_04120</name>
</gene>
<evidence type="ECO:0000256" key="1">
    <source>
        <dbReference type="SAM" id="MobiDB-lite"/>
    </source>
</evidence>
<keyword evidence="2" id="KW-1133">Transmembrane helix</keyword>
<name>A0ABY3U3C4_9MYCO</name>
<feature type="compositionally biased region" description="Low complexity" evidence="1">
    <location>
        <begin position="79"/>
        <end position="88"/>
    </location>
</feature>
<evidence type="ECO:0000256" key="2">
    <source>
        <dbReference type="SAM" id="Phobius"/>
    </source>
</evidence>
<feature type="region of interest" description="Disordered" evidence="1">
    <location>
        <begin position="1"/>
        <end position="26"/>
    </location>
</feature>
<feature type="transmembrane region" description="Helical" evidence="2">
    <location>
        <begin position="27"/>
        <end position="46"/>
    </location>
</feature>
<protein>
    <recommendedName>
        <fullName evidence="5">Secreted protein</fullName>
    </recommendedName>
</protein>
<dbReference type="EMBL" id="CP092365">
    <property type="protein sequence ID" value="ULN54454.1"/>
    <property type="molecule type" value="Genomic_DNA"/>
</dbReference>
<evidence type="ECO:0008006" key="5">
    <source>
        <dbReference type="Google" id="ProtNLM"/>
    </source>
</evidence>
<reference evidence="3" key="1">
    <citation type="submission" date="2022-08" db="EMBL/GenBank/DDBJ databases">
        <title>Complete genome sequence of 14 non-tuberculosis mycobacteria type-strains.</title>
        <authorList>
            <person name="Igarashi Y."/>
            <person name="Osugi A."/>
            <person name="Mitarai S."/>
        </authorList>
    </citation>
    <scope>NUCLEOTIDE SEQUENCE</scope>
    <source>
        <strain evidence="3">DSM 45575</strain>
    </source>
</reference>
<proteinExistence type="predicted"/>
<organism evidence="3 4">
    <name type="scientific">Mycolicibacillus parakoreensis</name>
    <dbReference type="NCBI Taxonomy" id="1069221"/>
    <lineage>
        <taxon>Bacteria</taxon>
        <taxon>Bacillati</taxon>
        <taxon>Actinomycetota</taxon>
        <taxon>Actinomycetes</taxon>
        <taxon>Mycobacteriales</taxon>
        <taxon>Mycobacteriaceae</taxon>
        <taxon>Mycolicibacillus</taxon>
    </lineage>
</organism>
<accession>A0ABY3U3C4</accession>
<feature type="region of interest" description="Disordered" evidence="1">
    <location>
        <begin position="55"/>
        <end position="99"/>
    </location>
</feature>
<dbReference type="Proteomes" id="UP001055200">
    <property type="component" value="Chromosome"/>
</dbReference>